<dbReference type="EMBL" id="BKCJ010006652">
    <property type="protein sequence ID" value="GEU73254.1"/>
    <property type="molecule type" value="Genomic_DNA"/>
</dbReference>
<feature type="compositionally biased region" description="Basic and acidic residues" evidence="1">
    <location>
        <begin position="73"/>
        <end position="84"/>
    </location>
</feature>
<dbReference type="AlphaFoldDB" id="A0A6L2MLQ8"/>
<gene>
    <name evidence="2" type="ORF">Tci_045232</name>
</gene>
<comment type="caution">
    <text evidence="2">The sequence shown here is derived from an EMBL/GenBank/DDBJ whole genome shotgun (WGS) entry which is preliminary data.</text>
</comment>
<reference evidence="2" key="1">
    <citation type="journal article" date="2019" name="Sci. Rep.">
        <title>Draft genome of Tanacetum cinerariifolium, the natural source of mosquito coil.</title>
        <authorList>
            <person name="Yamashiro T."/>
            <person name="Shiraishi A."/>
            <person name="Satake H."/>
            <person name="Nakayama K."/>
        </authorList>
    </citation>
    <scope>NUCLEOTIDE SEQUENCE</scope>
</reference>
<organism evidence="2">
    <name type="scientific">Tanacetum cinerariifolium</name>
    <name type="common">Dalmatian daisy</name>
    <name type="synonym">Chrysanthemum cinerariifolium</name>
    <dbReference type="NCBI Taxonomy" id="118510"/>
    <lineage>
        <taxon>Eukaryota</taxon>
        <taxon>Viridiplantae</taxon>
        <taxon>Streptophyta</taxon>
        <taxon>Embryophyta</taxon>
        <taxon>Tracheophyta</taxon>
        <taxon>Spermatophyta</taxon>
        <taxon>Magnoliopsida</taxon>
        <taxon>eudicotyledons</taxon>
        <taxon>Gunneridae</taxon>
        <taxon>Pentapetalae</taxon>
        <taxon>asterids</taxon>
        <taxon>campanulids</taxon>
        <taxon>Asterales</taxon>
        <taxon>Asteraceae</taxon>
        <taxon>Asteroideae</taxon>
        <taxon>Anthemideae</taxon>
        <taxon>Anthemidinae</taxon>
        <taxon>Tanacetum</taxon>
    </lineage>
</organism>
<proteinExistence type="predicted"/>
<feature type="region of interest" description="Disordered" evidence="1">
    <location>
        <begin position="1"/>
        <end position="34"/>
    </location>
</feature>
<feature type="compositionally biased region" description="Acidic residues" evidence="1">
    <location>
        <begin position="21"/>
        <end position="34"/>
    </location>
</feature>
<accession>A0A6L2MLQ8</accession>
<evidence type="ECO:0000256" key="1">
    <source>
        <dbReference type="SAM" id="MobiDB-lite"/>
    </source>
</evidence>
<feature type="compositionally biased region" description="Low complexity" evidence="1">
    <location>
        <begin position="209"/>
        <end position="223"/>
    </location>
</feature>
<sequence length="234" mass="26260">MAKGKREQSRSLSLKAKKESTDEESLTPDSEDEEYAMAIRDFKNFFKRRGRECPKPPRSKNQRAFVGGTWSDSGKDEKEKTKDETCLVAQTSNEGTNMPRAIVGDTPLTRSYIPKVSETHDISTTIANFYKSIQNRCIHEEHYPHLKNGIYNVVDRLTRPLALKQSRKPRSDRDIQKGRHSVSSSSTHHFGSSSHQGNDDDDKGTSQASTPSPSSFLNSLSPLAHQTYDIPTSS</sequence>
<protein>
    <recommendedName>
        <fullName evidence="3">Alpha/beta hydrolases superfamily protein</fullName>
    </recommendedName>
</protein>
<evidence type="ECO:0008006" key="3">
    <source>
        <dbReference type="Google" id="ProtNLM"/>
    </source>
</evidence>
<evidence type="ECO:0000313" key="2">
    <source>
        <dbReference type="EMBL" id="GEU73254.1"/>
    </source>
</evidence>
<feature type="compositionally biased region" description="Low complexity" evidence="1">
    <location>
        <begin position="181"/>
        <end position="195"/>
    </location>
</feature>
<name>A0A6L2MLQ8_TANCI</name>
<feature type="region of interest" description="Disordered" evidence="1">
    <location>
        <begin position="162"/>
        <end position="234"/>
    </location>
</feature>
<feature type="region of interest" description="Disordered" evidence="1">
    <location>
        <begin position="47"/>
        <end position="84"/>
    </location>
</feature>